<feature type="compositionally biased region" description="Low complexity" evidence="1">
    <location>
        <begin position="316"/>
        <end position="339"/>
    </location>
</feature>
<feature type="compositionally biased region" description="Low complexity" evidence="1">
    <location>
        <begin position="177"/>
        <end position="198"/>
    </location>
</feature>
<feature type="compositionally biased region" description="Low complexity" evidence="1">
    <location>
        <begin position="20"/>
        <end position="38"/>
    </location>
</feature>
<sequence>MTINDLFGDEKKRSNLVDKNIVNNSNSNGVVNNNNNNSSKKDCTSSDEIRKDERKNSSRWKKEEGESPDSGFVDETGDSDREHPQHNVLESIIEDFGRVSPILSPPRQPSSRLPPLTHQDGYPSLKCVIDISSLHSADRRRLQAKLSSLEHATILPPKPVLSPPRRPTSALKLAQNSSSSPPHSDGRSSVSPKRPSSRTGGDSLPSHLPQTTASSSAANPLVSDNRSQSPLLTSKRATALKETASEASKLDKEKDSSRHQRNNNSVISTSSSALSSPTTKQFDENSNNNNSINCDRVKEKQPKINREKQKNKEKLSSSSSSLLKNSISSSAASASAGSGEKSKDKEKMKSKSRKRDASSTKDDASTDGTPSQKRSLSKEKQQKKDLIVNNNNSINGNNKKIRDRSQTASTERSTEVKEKGERAEKLASKSNEDEGELRSTNWKESKKLTEVASSEKQRNELNKANNVTAKDRKEQPLSVTSTPTTSSSKCTAENADSSKRVCLCCLFYPL</sequence>
<dbReference type="AlphaFoldDB" id="A0A0M3KEZ0"/>
<feature type="compositionally biased region" description="Pro residues" evidence="1">
    <location>
        <begin position="156"/>
        <end position="166"/>
    </location>
</feature>
<feature type="compositionally biased region" description="Basic and acidic residues" evidence="1">
    <location>
        <begin position="441"/>
        <end position="461"/>
    </location>
</feature>
<keyword evidence="3" id="KW-1185">Reference proteome</keyword>
<feature type="compositionally biased region" description="Basic and acidic residues" evidence="1">
    <location>
        <begin position="412"/>
        <end position="432"/>
    </location>
</feature>
<dbReference type="WBParaSite" id="ASIM_0001954901-mRNA-1">
    <property type="protein sequence ID" value="ASIM_0001954901-mRNA-1"/>
    <property type="gene ID" value="ASIM_0001954901"/>
</dbReference>
<feature type="compositionally biased region" description="Basic and acidic residues" evidence="1">
    <location>
        <begin position="376"/>
        <end position="386"/>
    </location>
</feature>
<feature type="compositionally biased region" description="Low complexity" evidence="1">
    <location>
        <begin position="262"/>
        <end position="293"/>
    </location>
</feature>
<evidence type="ECO:0000256" key="1">
    <source>
        <dbReference type="SAM" id="MobiDB-lite"/>
    </source>
</evidence>
<dbReference type="Proteomes" id="UP000267096">
    <property type="component" value="Unassembled WGS sequence"/>
</dbReference>
<accession>A0A0M3KEZ0</accession>
<dbReference type="EMBL" id="UYRR01036324">
    <property type="protein sequence ID" value="VDK66767.1"/>
    <property type="molecule type" value="Genomic_DNA"/>
</dbReference>
<protein>
    <submittedName>
        <fullName evidence="4">AF4/FMR2 family member lilli</fullName>
    </submittedName>
</protein>
<feature type="compositionally biased region" description="Polar residues" evidence="1">
    <location>
        <begin position="208"/>
        <end position="236"/>
    </location>
</feature>
<evidence type="ECO:0000313" key="3">
    <source>
        <dbReference type="Proteomes" id="UP000267096"/>
    </source>
</evidence>
<feature type="compositionally biased region" description="Basic and acidic residues" evidence="1">
    <location>
        <begin position="340"/>
        <end position="364"/>
    </location>
</feature>
<feature type="compositionally biased region" description="Basic and acidic residues" evidence="1">
    <location>
        <begin position="248"/>
        <end position="258"/>
    </location>
</feature>
<feature type="region of interest" description="Disordered" evidence="1">
    <location>
        <begin position="155"/>
        <end position="496"/>
    </location>
</feature>
<evidence type="ECO:0000313" key="2">
    <source>
        <dbReference type="EMBL" id="VDK66767.1"/>
    </source>
</evidence>
<proteinExistence type="predicted"/>
<feature type="compositionally biased region" description="Basic and acidic residues" evidence="1">
    <location>
        <begin position="295"/>
        <end position="315"/>
    </location>
</feature>
<feature type="compositionally biased region" description="Low complexity" evidence="1">
    <location>
        <begin position="389"/>
        <end position="398"/>
    </location>
</feature>
<feature type="region of interest" description="Disordered" evidence="1">
    <location>
        <begin position="18"/>
        <end position="122"/>
    </location>
</feature>
<reference evidence="4" key="1">
    <citation type="submission" date="2017-02" db="UniProtKB">
        <authorList>
            <consortium name="WormBaseParasite"/>
        </authorList>
    </citation>
    <scope>IDENTIFICATION</scope>
</reference>
<reference evidence="2 3" key="2">
    <citation type="submission" date="2018-11" db="EMBL/GenBank/DDBJ databases">
        <authorList>
            <consortium name="Pathogen Informatics"/>
        </authorList>
    </citation>
    <scope>NUCLEOTIDE SEQUENCE [LARGE SCALE GENOMIC DNA]</scope>
</reference>
<feature type="compositionally biased region" description="Low complexity" evidence="1">
    <location>
        <begin position="478"/>
        <end position="491"/>
    </location>
</feature>
<evidence type="ECO:0000313" key="4">
    <source>
        <dbReference type="WBParaSite" id="ASIM_0001954901-mRNA-1"/>
    </source>
</evidence>
<gene>
    <name evidence="2" type="ORF">ASIM_LOCUS18939</name>
</gene>
<organism evidence="4">
    <name type="scientific">Anisakis simplex</name>
    <name type="common">Herring worm</name>
    <dbReference type="NCBI Taxonomy" id="6269"/>
    <lineage>
        <taxon>Eukaryota</taxon>
        <taxon>Metazoa</taxon>
        <taxon>Ecdysozoa</taxon>
        <taxon>Nematoda</taxon>
        <taxon>Chromadorea</taxon>
        <taxon>Rhabditida</taxon>
        <taxon>Spirurina</taxon>
        <taxon>Ascaridomorpha</taxon>
        <taxon>Ascaridoidea</taxon>
        <taxon>Anisakidae</taxon>
        <taxon>Anisakis</taxon>
        <taxon>Anisakis simplex complex</taxon>
    </lineage>
</organism>
<feature type="compositionally biased region" description="Basic and acidic residues" evidence="1">
    <location>
        <begin position="39"/>
        <end position="65"/>
    </location>
</feature>
<name>A0A0M3KEZ0_ANISI</name>